<reference evidence="10" key="1">
    <citation type="submission" date="2017-05" db="EMBL/GenBank/DDBJ databases">
        <authorList>
            <person name="Rodrigo-Torres L."/>
            <person name="Arahal R. D."/>
            <person name="Lucena T."/>
        </authorList>
    </citation>
    <scope>NUCLEOTIDE SEQUENCE [LARGE SCALE GENOMIC DNA]</scope>
    <source>
        <strain evidence="10">CECT 8621</strain>
    </source>
</reference>
<evidence type="ECO:0000256" key="4">
    <source>
        <dbReference type="ARBA" id="ARBA00022692"/>
    </source>
</evidence>
<dbReference type="PROSITE" id="PS50928">
    <property type="entry name" value="ABC_TM1"/>
    <property type="match status" value="2"/>
</dbReference>
<keyword evidence="4 7" id="KW-0812">Transmembrane</keyword>
<dbReference type="GO" id="GO:0055085">
    <property type="term" value="P:transmembrane transport"/>
    <property type="evidence" value="ECO:0007669"/>
    <property type="project" value="InterPro"/>
</dbReference>
<evidence type="ECO:0000256" key="1">
    <source>
        <dbReference type="ARBA" id="ARBA00004651"/>
    </source>
</evidence>
<feature type="domain" description="ABC transmembrane type-1" evidence="8">
    <location>
        <begin position="53"/>
        <end position="268"/>
    </location>
</feature>
<dbReference type="Pfam" id="PF00528">
    <property type="entry name" value="BPD_transp_1"/>
    <property type="match status" value="1"/>
</dbReference>
<protein>
    <submittedName>
        <fullName evidence="9">Inner membrane ABC transporter permease protein YnjC</fullName>
    </submittedName>
</protein>
<gene>
    <name evidence="9" type="primary">ynjC</name>
    <name evidence="9" type="ORF">COL8621_02207</name>
</gene>
<keyword evidence="3" id="KW-1003">Cell membrane</keyword>
<feature type="transmembrane region" description="Helical" evidence="7">
    <location>
        <begin position="246"/>
        <end position="269"/>
    </location>
</feature>
<dbReference type="RefSeq" id="WP_093967388.1">
    <property type="nucleotide sequence ID" value="NZ_FXYE01000002.1"/>
</dbReference>
<feature type="domain" description="ABC transmembrane type-1" evidence="8">
    <location>
        <begin position="353"/>
        <end position="544"/>
    </location>
</feature>
<dbReference type="InterPro" id="IPR035906">
    <property type="entry name" value="MetI-like_sf"/>
</dbReference>
<dbReference type="OrthoDB" id="7852521at2"/>
<comment type="similarity">
    <text evidence="7">Belongs to the binding-protein-dependent transport system permease family.</text>
</comment>
<keyword evidence="6 7" id="KW-0472">Membrane</keyword>
<dbReference type="PANTHER" id="PTHR30183">
    <property type="entry name" value="MOLYBDENUM TRANSPORT SYSTEM PERMEASE PROTEIN MODB"/>
    <property type="match status" value="1"/>
</dbReference>
<evidence type="ECO:0000256" key="2">
    <source>
        <dbReference type="ARBA" id="ARBA00022448"/>
    </source>
</evidence>
<dbReference type="PANTHER" id="PTHR30183:SF6">
    <property type="entry name" value="INNER MEMBRANE ABC TRANSPORTER PERMEASE PROTEIN YNJC"/>
    <property type="match status" value="1"/>
</dbReference>
<feature type="transmembrane region" description="Helical" evidence="7">
    <location>
        <begin position="298"/>
        <end position="324"/>
    </location>
</feature>
<evidence type="ECO:0000256" key="5">
    <source>
        <dbReference type="ARBA" id="ARBA00022989"/>
    </source>
</evidence>
<dbReference type="SUPFAM" id="SSF161098">
    <property type="entry name" value="MetI-like"/>
    <property type="match status" value="2"/>
</dbReference>
<keyword evidence="10" id="KW-1185">Reference proteome</keyword>
<name>A0A238KLY4_9RHOB</name>
<dbReference type="InterPro" id="IPR000515">
    <property type="entry name" value="MetI-like"/>
</dbReference>
<comment type="subcellular location">
    <subcellularLocation>
        <location evidence="1 7">Cell membrane</location>
        <topology evidence="1 7">Multi-pass membrane protein</topology>
    </subcellularLocation>
</comment>
<keyword evidence="2 7" id="KW-0813">Transport</keyword>
<feature type="transmembrane region" description="Helical" evidence="7">
    <location>
        <begin position="391"/>
        <end position="417"/>
    </location>
</feature>
<feature type="transmembrane region" description="Helical" evidence="7">
    <location>
        <begin position="205"/>
        <end position="226"/>
    </location>
</feature>
<feature type="transmembrane region" description="Helical" evidence="7">
    <location>
        <begin position="144"/>
        <end position="168"/>
    </location>
</feature>
<dbReference type="Gene3D" id="1.10.3720.10">
    <property type="entry name" value="MetI-like"/>
    <property type="match status" value="2"/>
</dbReference>
<evidence type="ECO:0000256" key="3">
    <source>
        <dbReference type="ARBA" id="ARBA00022475"/>
    </source>
</evidence>
<evidence type="ECO:0000259" key="8">
    <source>
        <dbReference type="PROSITE" id="PS50928"/>
    </source>
</evidence>
<dbReference type="Proteomes" id="UP000202922">
    <property type="component" value="Unassembled WGS sequence"/>
</dbReference>
<dbReference type="EMBL" id="FXYE01000002">
    <property type="protein sequence ID" value="SMX43082.1"/>
    <property type="molecule type" value="Genomic_DNA"/>
</dbReference>
<feature type="transmembrane region" description="Helical" evidence="7">
    <location>
        <begin position="59"/>
        <end position="82"/>
    </location>
</feature>
<feature type="transmembrane region" description="Helical" evidence="7">
    <location>
        <begin position="423"/>
        <end position="440"/>
    </location>
</feature>
<feature type="transmembrane region" description="Helical" evidence="7">
    <location>
        <begin position="523"/>
        <end position="544"/>
    </location>
</feature>
<dbReference type="AlphaFoldDB" id="A0A238KLY4"/>
<sequence length="558" mass="59842">MRLAPALTLLLLIGPVLAGLIGTIAPALGYFPAIGGTTLSLDALRALFDWPGVFAAARLSVSTGVVATLLSLLITALILAGWSGTRAFRWIERALSPLLSVPHAAAAFGIAFLIAPSGWIARAFSPWLTGWTRPPDLLILQDPWGIAMTLALITKEVPFLLLMSIAALPQAQPRRSLTIAQSLGYSRVTGWLKAVFPRIYAQIRLPVYAVLAYSMSVVDVAIILGPNTPPTLAVQIVRWMGDPDLTMRYIAGAGAMLQLCLVIATLLMWRGAESVVAKLGCHWAERGGRGKWDAILKWFALLLAVTTVAAVLLGLAGLAVWSVAGFWSFPNTLPDTLSLRTWMRHGASLWDPTFETLLIAGASTLIALALTLACLEAEFRFGFKKGRGGMWLLYLPLLIPQIAFLPGLQTLALMAGADMGRGVVIFGHVVFVLPYVMLSLSDPYESWDRRHATVAAALGARANRIFWTVRMPMLLAPVLTAAAVGFAVSVGQYLPTLLIGAGRVQTLTTEAVALASGGDRRIIGVYALAQTGVVFLSFAAAIALPRIVWLNRRALREA</sequence>
<keyword evidence="5 7" id="KW-1133">Transmembrane helix</keyword>
<dbReference type="GO" id="GO:0005886">
    <property type="term" value="C:plasma membrane"/>
    <property type="evidence" value="ECO:0007669"/>
    <property type="project" value="UniProtKB-SubCell"/>
</dbReference>
<evidence type="ECO:0000256" key="7">
    <source>
        <dbReference type="RuleBase" id="RU363032"/>
    </source>
</evidence>
<feature type="transmembrane region" description="Helical" evidence="7">
    <location>
        <begin position="474"/>
        <end position="494"/>
    </location>
</feature>
<organism evidence="9 10">
    <name type="scientific">Actibacterium lipolyticum</name>
    <dbReference type="NCBI Taxonomy" id="1524263"/>
    <lineage>
        <taxon>Bacteria</taxon>
        <taxon>Pseudomonadati</taxon>
        <taxon>Pseudomonadota</taxon>
        <taxon>Alphaproteobacteria</taxon>
        <taxon>Rhodobacterales</taxon>
        <taxon>Roseobacteraceae</taxon>
        <taxon>Actibacterium</taxon>
    </lineage>
</organism>
<dbReference type="CDD" id="cd06261">
    <property type="entry name" value="TM_PBP2"/>
    <property type="match status" value="1"/>
</dbReference>
<accession>A0A238KLY4</accession>
<evidence type="ECO:0000313" key="9">
    <source>
        <dbReference type="EMBL" id="SMX43082.1"/>
    </source>
</evidence>
<feature type="transmembrane region" description="Helical" evidence="7">
    <location>
        <begin position="357"/>
        <end position="379"/>
    </location>
</feature>
<proteinExistence type="inferred from homology"/>
<evidence type="ECO:0000256" key="6">
    <source>
        <dbReference type="ARBA" id="ARBA00023136"/>
    </source>
</evidence>
<feature type="transmembrane region" description="Helical" evidence="7">
    <location>
        <begin position="103"/>
        <end position="124"/>
    </location>
</feature>
<evidence type="ECO:0000313" key="10">
    <source>
        <dbReference type="Proteomes" id="UP000202922"/>
    </source>
</evidence>